<dbReference type="EMBL" id="DF843024">
    <property type="protein sequence ID" value="GAT46997.1"/>
    <property type="molecule type" value="Genomic_DNA"/>
</dbReference>
<reference evidence="1" key="1">
    <citation type="submission" date="2014-09" db="EMBL/GenBank/DDBJ databases">
        <title>Genome sequence of the luminous mushroom Mycena chlorophos for searching fungal bioluminescence genes.</title>
        <authorList>
            <person name="Tanaka Y."/>
            <person name="Kasuga D."/>
            <person name="Oba Y."/>
            <person name="Hase S."/>
            <person name="Sato K."/>
            <person name="Oba Y."/>
            <person name="Sakakibara Y."/>
        </authorList>
    </citation>
    <scope>NUCLEOTIDE SEQUENCE</scope>
</reference>
<keyword evidence="2" id="KW-1185">Reference proteome</keyword>
<protein>
    <submittedName>
        <fullName evidence="1">Uncharacterized protein</fullName>
    </submittedName>
</protein>
<evidence type="ECO:0000313" key="2">
    <source>
        <dbReference type="Proteomes" id="UP000815677"/>
    </source>
</evidence>
<proteinExistence type="predicted"/>
<dbReference type="Proteomes" id="UP000815677">
    <property type="component" value="Unassembled WGS sequence"/>
</dbReference>
<evidence type="ECO:0000313" key="1">
    <source>
        <dbReference type="EMBL" id="GAT46997.1"/>
    </source>
</evidence>
<gene>
    <name evidence="1" type="ORF">MCHLO_04488</name>
</gene>
<name>A0ABQ0L785_MYCCL</name>
<accession>A0ABQ0L785</accession>
<sequence>MTLCATIPLLGVESAIRSTIFDWKAPHALSSRQWTWFLVVERIRLFLGRQRQHPRGTGDVDWEAVDNDTHDAQDEACAWLRIGFAARRPARRTYARQRRRRLQTRLVDAERLVEETLLPQGPKTTSTRTYDVMPNLPTLAGKCIACPPTATSSLDKTSTFDPNATHSRMNVCRNPCLAAPVTLVSLLPEHAQHALEVLPPPRGFPVARDQSRLVTCAALLPRLFSKHDPQRLRDASSRYSAPRYRRALTPARPERICGNKWCAVAVQHPGREDFVSRRSSILLPSRPAVTLMLCGVHAQVMSRDVEARTLTTVVGGAPGRHDIINRPEGAVATPAGSADAAPYAGALESYGQQTNGLFVCRFRRFVKDDLDRDDHSRCRRDFKLAPFGALLRDGRPRPKALRRFWCCTCARTTRPSHADPCIASTFACSTYTARNIPATSPRPTLTPIPRITDARGQRDMKAVAADVLLDMALAHAVFFALRLLGKAEVGFSEAPSSEETIAVEERKPLVVAVSCAEETFGFCNPTRASTASFPVPSLPRLGFCAVAVPTFAFLDPFTAARWGRD</sequence>
<organism evidence="1 2">
    <name type="scientific">Mycena chlorophos</name>
    <name type="common">Agaric fungus</name>
    <name type="synonym">Agaricus chlorophos</name>
    <dbReference type="NCBI Taxonomy" id="658473"/>
    <lineage>
        <taxon>Eukaryota</taxon>
        <taxon>Fungi</taxon>
        <taxon>Dikarya</taxon>
        <taxon>Basidiomycota</taxon>
        <taxon>Agaricomycotina</taxon>
        <taxon>Agaricomycetes</taxon>
        <taxon>Agaricomycetidae</taxon>
        <taxon>Agaricales</taxon>
        <taxon>Marasmiineae</taxon>
        <taxon>Mycenaceae</taxon>
        <taxon>Mycena</taxon>
    </lineage>
</organism>